<keyword evidence="1" id="KW-0732">Signal</keyword>
<dbReference type="SUPFAM" id="SSF53807">
    <property type="entry name" value="Helical backbone' metal receptor"/>
    <property type="match status" value="1"/>
</dbReference>
<sequence length="337" mass="36392">MKRVLPGCLVLSALCLWAPLRASAAPGRIVDGWYAHNATLIMLGASDRIVGTVVSPARFAWMYCVAPSLHHAKLFGSMTLNAEAVLALHPDLVFVTRESGVASALDTLGLNAVPVGFTDFDGLLTTIDRTAFLLDTQEAKQQASRYRTALTSLIRARPAGQGALKRVLHIATLTPLTVDGDNSIVDEWILDAGGVNAAIGIHGNKRPVALEQILSWQPDIIVLGADAGDPDRMMDHALWSRLSAVQQNHVFRNPAGVFNWDRYSPELLLQIVWARQLIGTGTVDPTAMIDRITDFYRVFYRSRIDRRGAEAILDAAAPPAGSCPVDSASGVTDHVGQ</sequence>
<dbReference type="Pfam" id="PF01497">
    <property type="entry name" value="Peripla_BP_2"/>
    <property type="match status" value="1"/>
</dbReference>
<evidence type="ECO:0000259" key="2">
    <source>
        <dbReference type="PROSITE" id="PS50983"/>
    </source>
</evidence>
<comment type="caution">
    <text evidence="3">The sequence shown here is derived from an EMBL/GenBank/DDBJ whole genome shotgun (WGS) entry which is preliminary data.</text>
</comment>
<dbReference type="PANTHER" id="PTHR30535">
    <property type="entry name" value="VITAMIN B12-BINDING PROTEIN"/>
    <property type="match status" value="1"/>
</dbReference>
<evidence type="ECO:0000256" key="1">
    <source>
        <dbReference type="SAM" id="SignalP"/>
    </source>
</evidence>
<dbReference type="PANTHER" id="PTHR30535:SF34">
    <property type="entry name" value="MOLYBDATE-BINDING PROTEIN MOLA"/>
    <property type="match status" value="1"/>
</dbReference>
<name>A0ABT1CF00_9PROT</name>
<feature type="chain" id="PRO_5046624407" evidence="1">
    <location>
        <begin position="25"/>
        <end position="337"/>
    </location>
</feature>
<dbReference type="InterPro" id="IPR050902">
    <property type="entry name" value="ABC_Transporter_SBP"/>
</dbReference>
<dbReference type="Gene3D" id="1.20.58.2180">
    <property type="match status" value="1"/>
</dbReference>
<keyword evidence="4" id="KW-1185">Reference proteome</keyword>
<dbReference type="InterPro" id="IPR002491">
    <property type="entry name" value="ABC_transptr_periplasmic_BD"/>
</dbReference>
<dbReference type="PROSITE" id="PS50983">
    <property type="entry name" value="FE_B12_PBP"/>
    <property type="match status" value="1"/>
</dbReference>
<evidence type="ECO:0000313" key="3">
    <source>
        <dbReference type="EMBL" id="MCO6158803.1"/>
    </source>
</evidence>
<dbReference type="RefSeq" id="WP_252848383.1">
    <property type="nucleotide sequence ID" value="NZ_BAPW01000034.1"/>
</dbReference>
<proteinExistence type="predicted"/>
<feature type="domain" description="Fe/B12 periplasmic-binding" evidence="2">
    <location>
        <begin position="28"/>
        <end position="285"/>
    </location>
</feature>
<dbReference type="Proteomes" id="UP001523401">
    <property type="component" value="Unassembled WGS sequence"/>
</dbReference>
<evidence type="ECO:0000313" key="4">
    <source>
        <dbReference type="Proteomes" id="UP001523401"/>
    </source>
</evidence>
<feature type="signal peptide" evidence="1">
    <location>
        <begin position="1"/>
        <end position="24"/>
    </location>
</feature>
<accession>A0ABT1CF00</accession>
<protein>
    <submittedName>
        <fullName evidence="3">ABC transporter substrate-binding protein</fullName>
    </submittedName>
</protein>
<organism evidence="3 4">
    <name type="scientific">Asaia lannensis NBRC 102526</name>
    <dbReference type="NCBI Taxonomy" id="1307926"/>
    <lineage>
        <taxon>Bacteria</taxon>
        <taxon>Pseudomonadati</taxon>
        <taxon>Pseudomonadota</taxon>
        <taxon>Alphaproteobacteria</taxon>
        <taxon>Acetobacterales</taxon>
        <taxon>Acetobacteraceae</taxon>
        <taxon>Asaia</taxon>
    </lineage>
</organism>
<reference evidence="3 4" key="1">
    <citation type="submission" date="2022-06" db="EMBL/GenBank/DDBJ databases">
        <title>Whole-genome of Asaia lannensis strain LMG 27011T.</title>
        <authorList>
            <person name="Sombolestani A."/>
        </authorList>
    </citation>
    <scope>NUCLEOTIDE SEQUENCE [LARGE SCALE GENOMIC DNA]</scope>
    <source>
        <strain evidence="3 4">NBRC 102526</strain>
    </source>
</reference>
<dbReference type="Gene3D" id="3.40.50.1980">
    <property type="entry name" value="Nitrogenase molybdenum iron protein domain"/>
    <property type="match status" value="2"/>
</dbReference>
<gene>
    <name evidence="3" type="ORF">NF685_02010</name>
</gene>
<dbReference type="EMBL" id="JAMXQU010000001">
    <property type="protein sequence ID" value="MCO6158803.1"/>
    <property type="molecule type" value="Genomic_DNA"/>
</dbReference>